<protein>
    <recommendedName>
        <fullName evidence="5">Phage integrase SAM-like domain-containing protein</fullName>
    </recommendedName>
</protein>
<accession>A0A1N7P1P6</accession>
<evidence type="ECO:0008006" key="5">
    <source>
        <dbReference type="Google" id="ProtNLM"/>
    </source>
</evidence>
<evidence type="ECO:0000313" key="4">
    <source>
        <dbReference type="Proteomes" id="UP000238314"/>
    </source>
</evidence>
<evidence type="ECO:0000313" key="3">
    <source>
        <dbReference type="Proteomes" id="UP000186246"/>
    </source>
</evidence>
<organism evidence="2 3">
    <name type="scientific">Chryseobacterium piscicola</name>
    <dbReference type="NCBI Taxonomy" id="551459"/>
    <lineage>
        <taxon>Bacteria</taxon>
        <taxon>Pseudomonadati</taxon>
        <taxon>Bacteroidota</taxon>
        <taxon>Flavobacteriia</taxon>
        <taxon>Flavobacteriales</taxon>
        <taxon>Weeksellaceae</taxon>
        <taxon>Chryseobacterium group</taxon>
        <taxon>Chryseobacterium</taxon>
    </lineage>
</organism>
<dbReference type="Proteomes" id="UP000186246">
    <property type="component" value="Unassembled WGS sequence"/>
</dbReference>
<dbReference type="EMBL" id="MUGO01000014">
    <property type="protein sequence ID" value="PQA92748.1"/>
    <property type="molecule type" value="Genomic_DNA"/>
</dbReference>
<reference evidence="1 4" key="1">
    <citation type="submission" date="2016-11" db="EMBL/GenBank/DDBJ databases">
        <title>Whole genomes of Flavobacteriaceae.</title>
        <authorList>
            <person name="Stine C."/>
            <person name="Li C."/>
            <person name="Tadesse D."/>
        </authorList>
    </citation>
    <scope>NUCLEOTIDE SEQUENCE [LARGE SCALE GENOMIC DNA]</scope>
    <source>
        <strain evidence="1 4">DSM 21068</strain>
    </source>
</reference>
<dbReference type="AlphaFoldDB" id="A0A1N7P1P6"/>
<evidence type="ECO:0000313" key="2">
    <source>
        <dbReference type="EMBL" id="SIT04359.1"/>
    </source>
</evidence>
<gene>
    <name evidence="1" type="ORF">B0A70_10205</name>
    <name evidence="2" type="ORF">SAMN05421796_11068</name>
</gene>
<dbReference type="Proteomes" id="UP000238314">
    <property type="component" value="Unassembled WGS sequence"/>
</dbReference>
<dbReference type="EMBL" id="FTOJ01000010">
    <property type="protein sequence ID" value="SIT04359.1"/>
    <property type="molecule type" value="Genomic_DNA"/>
</dbReference>
<reference evidence="3" key="3">
    <citation type="submission" date="2017-01" db="EMBL/GenBank/DDBJ databases">
        <authorList>
            <person name="Varghese N."/>
            <person name="Submissions S."/>
        </authorList>
    </citation>
    <scope>NUCLEOTIDE SEQUENCE [LARGE SCALE GENOMIC DNA]</scope>
    <source>
        <strain evidence="3">DSM 21068</strain>
    </source>
</reference>
<dbReference type="STRING" id="551459.SAMN05421796_11068"/>
<name>A0A1N7P1P6_9FLAO</name>
<reference evidence="2" key="2">
    <citation type="submission" date="2017-01" db="EMBL/GenBank/DDBJ databases">
        <authorList>
            <person name="Mah S.A."/>
            <person name="Swanson W.J."/>
            <person name="Moy G.W."/>
            <person name="Vacquier V.D."/>
        </authorList>
    </citation>
    <scope>NUCLEOTIDE SEQUENCE [LARGE SCALE GENOMIC DNA]</scope>
    <source>
        <strain evidence="2">DSM 21068</strain>
    </source>
</reference>
<keyword evidence="4" id="KW-1185">Reference proteome</keyword>
<proteinExistence type="predicted"/>
<evidence type="ECO:0000313" key="1">
    <source>
        <dbReference type="EMBL" id="PQA92748.1"/>
    </source>
</evidence>
<sequence length="69" mass="8165">MAGTFQKNTLIRYRNIRDLYLQHKTEDIPDTVVLRKYIYPIHAISRTTLNTILNTQIDKELLKFSTNGR</sequence>